<protein>
    <submittedName>
        <fullName evidence="1">AAA family ATPase</fullName>
    </submittedName>
</protein>
<dbReference type="Pfam" id="PF13671">
    <property type="entry name" value="AAA_33"/>
    <property type="match status" value="1"/>
</dbReference>
<proteinExistence type="predicted"/>
<evidence type="ECO:0000313" key="1">
    <source>
        <dbReference type="EMBL" id="WEG10272.1"/>
    </source>
</evidence>
<accession>A0ABY8C2F3</accession>
<keyword evidence="2" id="KW-1185">Reference proteome</keyword>
<name>A0ABY8C2F3_9MICO</name>
<dbReference type="PANTHER" id="PTHR37807">
    <property type="entry name" value="OS07G0160300 PROTEIN"/>
    <property type="match status" value="1"/>
</dbReference>
<dbReference type="Proteomes" id="UP001214553">
    <property type="component" value="Chromosome"/>
</dbReference>
<dbReference type="EMBL" id="CP119108">
    <property type="protein sequence ID" value="WEG10272.1"/>
    <property type="molecule type" value="Genomic_DNA"/>
</dbReference>
<dbReference type="RefSeq" id="WP_275279619.1">
    <property type="nucleotide sequence ID" value="NZ_CP119108.1"/>
</dbReference>
<evidence type="ECO:0000313" key="2">
    <source>
        <dbReference type="Proteomes" id="UP001214553"/>
    </source>
</evidence>
<organism evidence="1 2">
    <name type="scientific">Microbacterium horticulturae</name>
    <dbReference type="NCBI Taxonomy" id="3028316"/>
    <lineage>
        <taxon>Bacteria</taxon>
        <taxon>Bacillati</taxon>
        <taxon>Actinomycetota</taxon>
        <taxon>Actinomycetes</taxon>
        <taxon>Micrococcales</taxon>
        <taxon>Microbacteriaceae</taxon>
        <taxon>Microbacterium</taxon>
    </lineage>
</organism>
<dbReference type="PANTHER" id="PTHR37807:SF3">
    <property type="entry name" value="OS07G0160300 PROTEIN"/>
    <property type="match status" value="1"/>
</dbReference>
<gene>
    <name evidence="1" type="ORF">PU630_06880</name>
</gene>
<reference evidence="1 2" key="1">
    <citation type="submission" date="2023-03" db="EMBL/GenBank/DDBJ databases">
        <title>Genome sequence of Microbacterium sp. KACC 23027.</title>
        <authorList>
            <person name="Kim S."/>
            <person name="Heo J."/>
            <person name="Kwon S.-W."/>
        </authorList>
    </citation>
    <scope>NUCLEOTIDE SEQUENCE [LARGE SCALE GENOMIC DNA]</scope>
    <source>
        <strain evidence="1 2">KACC 23027</strain>
    </source>
</reference>
<dbReference type="InterPro" id="IPR027417">
    <property type="entry name" value="P-loop_NTPase"/>
</dbReference>
<dbReference type="SUPFAM" id="SSF52540">
    <property type="entry name" value="P-loop containing nucleoside triphosphate hydrolases"/>
    <property type="match status" value="1"/>
</dbReference>
<sequence length="176" mass="19152">MPDRLIVLNGTPGAGKTTLARPLAAELGVPVVSKDAIKEALSEAVETKLPTRAIGAVGADVLWRIVAMLDGTVLVESAWMAGRDEEWFRRGWSSAGSPVGLEVWCEAPRDVMRARYRSRPRHAVHDDSARLAEWESWADAGRPMTGLPVLAVDTSSPVDIVVLARRIERSRFGTGR</sequence>
<dbReference type="Gene3D" id="3.40.50.300">
    <property type="entry name" value="P-loop containing nucleotide triphosphate hydrolases"/>
    <property type="match status" value="1"/>
</dbReference>